<dbReference type="InterPro" id="IPR013149">
    <property type="entry name" value="ADH-like_C"/>
</dbReference>
<dbReference type="PROSITE" id="PS00059">
    <property type="entry name" value="ADH_ZINC"/>
    <property type="match status" value="1"/>
</dbReference>
<keyword evidence="4 7" id="KW-0862">Zinc</keyword>
<evidence type="ECO:0000256" key="2">
    <source>
        <dbReference type="ARBA" id="ARBA00008072"/>
    </source>
</evidence>
<keyword evidence="5" id="KW-0560">Oxidoreductase</keyword>
<accession>A0AAF0IRH6</accession>
<evidence type="ECO:0000313" key="10">
    <source>
        <dbReference type="Proteomes" id="UP001216638"/>
    </source>
</evidence>
<dbReference type="Proteomes" id="UP001216638">
    <property type="component" value="Chromosome 6"/>
</dbReference>
<dbReference type="GO" id="GO:0006062">
    <property type="term" value="P:sorbitol catabolic process"/>
    <property type="evidence" value="ECO:0007669"/>
    <property type="project" value="TreeGrafter"/>
</dbReference>
<dbReference type="InterPro" id="IPR036291">
    <property type="entry name" value="NAD(P)-bd_dom_sf"/>
</dbReference>
<dbReference type="InterPro" id="IPR020843">
    <property type="entry name" value="ER"/>
</dbReference>
<evidence type="ECO:0000256" key="1">
    <source>
        <dbReference type="ARBA" id="ARBA00001947"/>
    </source>
</evidence>
<dbReference type="Pfam" id="PF00107">
    <property type="entry name" value="ADH_zinc_N"/>
    <property type="match status" value="1"/>
</dbReference>
<protein>
    <recommendedName>
        <fullName evidence="8">Enoyl reductase (ER) domain-containing protein</fullName>
    </recommendedName>
</protein>
<organism evidence="9 10">
    <name type="scientific">Malassezia brasiliensis</name>
    <dbReference type="NCBI Taxonomy" id="1821822"/>
    <lineage>
        <taxon>Eukaryota</taxon>
        <taxon>Fungi</taxon>
        <taxon>Dikarya</taxon>
        <taxon>Basidiomycota</taxon>
        <taxon>Ustilaginomycotina</taxon>
        <taxon>Malasseziomycetes</taxon>
        <taxon>Malasseziales</taxon>
        <taxon>Malasseziaceae</taxon>
        <taxon>Malassezia</taxon>
    </lineage>
</organism>
<evidence type="ECO:0000256" key="3">
    <source>
        <dbReference type="ARBA" id="ARBA00022723"/>
    </source>
</evidence>
<dbReference type="PANTHER" id="PTHR43161">
    <property type="entry name" value="SORBITOL DEHYDROGENASE"/>
    <property type="match status" value="1"/>
</dbReference>
<dbReference type="Pfam" id="PF08240">
    <property type="entry name" value="ADH_N"/>
    <property type="match status" value="1"/>
</dbReference>
<evidence type="ECO:0000313" key="9">
    <source>
        <dbReference type="EMBL" id="WFC97096.1"/>
    </source>
</evidence>
<dbReference type="InterPro" id="IPR011032">
    <property type="entry name" value="GroES-like_sf"/>
</dbReference>
<reference evidence="9" key="1">
    <citation type="submission" date="2023-03" db="EMBL/GenBank/DDBJ databases">
        <title>Mating type loci evolution in Malassezia.</title>
        <authorList>
            <person name="Coelho M.A."/>
        </authorList>
    </citation>
    <scope>NUCLEOTIDE SEQUENCE</scope>
    <source>
        <strain evidence="9">CBS 14135</strain>
    </source>
</reference>
<dbReference type="GO" id="GO:0008270">
    <property type="term" value="F:zinc ion binding"/>
    <property type="evidence" value="ECO:0007669"/>
    <property type="project" value="InterPro"/>
</dbReference>
<dbReference type="InterPro" id="IPR013154">
    <property type="entry name" value="ADH-like_N"/>
</dbReference>
<name>A0AAF0IRH6_9BASI</name>
<dbReference type="Gene3D" id="3.90.180.10">
    <property type="entry name" value="Medium-chain alcohol dehydrogenases, catalytic domain"/>
    <property type="match status" value="1"/>
</dbReference>
<proteinExistence type="inferred from homology"/>
<dbReference type="SUPFAM" id="SSF51735">
    <property type="entry name" value="NAD(P)-binding Rossmann-fold domains"/>
    <property type="match status" value="1"/>
</dbReference>
<dbReference type="SUPFAM" id="SSF50129">
    <property type="entry name" value="GroES-like"/>
    <property type="match status" value="1"/>
</dbReference>
<gene>
    <name evidence="9" type="ORF">MBRA1_003762</name>
</gene>
<evidence type="ECO:0000256" key="4">
    <source>
        <dbReference type="ARBA" id="ARBA00022833"/>
    </source>
</evidence>
<dbReference type="CDD" id="cd05285">
    <property type="entry name" value="sorbitol_DH"/>
    <property type="match status" value="1"/>
</dbReference>
<dbReference type="InterPro" id="IPR045306">
    <property type="entry name" value="SDH-like"/>
</dbReference>
<dbReference type="EMBL" id="CP119956">
    <property type="protein sequence ID" value="WFC97096.1"/>
    <property type="molecule type" value="Genomic_DNA"/>
</dbReference>
<evidence type="ECO:0000259" key="8">
    <source>
        <dbReference type="SMART" id="SM00829"/>
    </source>
</evidence>
<evidence type="ECO:0000256" key="6">
    <source>
        <dbReference type="ARBA" id="ARBA00023027"/>
    </source>
</evidence>
<keyword evidence="3 7" id="KW-0479">Metal-binding</keyword>
<evidence type="ECO:0000256" key="7">
    <source>
        <dbReference type="RuleBase" id="RU361277"/>
    </source>
</evidence>
<dbReference type="GO" id="GO:0003939">
    <property type="term" value="F:L-iditol 2-dehydrogenase (NAD+) activity"/>
    <property type="evidence" value="ECO:0007669"/>
    <property type="project" value="TreeGrafter"/>
</dbReference>
<dbReference type="InterPro" id="IPR002328">
    <property type="entry name" value="ADH_Zn_CS"/>
</dbReference>
<keyword evidence="10" id="KW-1185">Reference proteome</keyword>
<feature type="domain" description="Enoyl reductase (ER)" evidence="8">
    <location>
        <begin position="22"/>
        <end position="373"/>
    </location>
</feature>
<dbReference type="PANTHER" id="PTHR43161:SF9">
    <property type="entry name" value="SORBITOL DEHYDROGENASE"/>
    <property type="match status" value="1"/>
</dbReference>
<sequence>MTAPNNSLPTPPAQGNESYVLLDVEKTVFEDRPVAPLAPYEVRVNVRQTGLCGSDCHYKMHGRIGDFVLRKPMVLGHESSGIITAVGSAVTDRRVGDRVALEPGVPCCMCALCLAGHYSHCEKLVFAATPPYDGTLVTYYNLHAAFAHPIPDNMSLEAASLMEPLSVAVHAAVSLGRVRALENVLVFGAGPIGLLSAAVARAYGAKRVVCVDLVDEKLAFAKEFCATSTFKSTPPNADESAMDCSRRNAEALVAELGEDVAENGGFDLALEATGAQSCLQMACWAMRTLGRIVAIGMGNPEPQIPITRMMVREVSLVGSFRYCAGDYDKSIALASTGKIDVARLVTHRYLFKDADKAFDATARGKGEDGKACIKVQICQGAAPEA</sequence>
<dbReference type="Gene3D" id="3.40.50.720">
    <property type="entry name" value="NAD(P)-binding Rossmann-like Domain"/>
    <property type="match status" value="1"/>
</dbReference>
<dbReference type="FunFam" id="3.40.50.720:FF:000068">
    <property type="entry name" value="Sorbitol dehydrogenase"/>
    <property type="match status" value="1"/>
</dbReference>
<dbReference type="SMART" id="SM00829">
    <property type="entry name" value="PKS_ER"/>
    <property type="match status" value="1"/>
</dbReference>
<dbReference type="AlphaFoldDB" id="A0AAF0IRH6"/>
<keyword evidence="6" id="KW-0520">NAD</keyword>
<evidence type="ECO:0000256" key="5">
    <source>
        <dbReference type="ARBA" id="ARBA00023002"/>
    </source>
</evidence>
<comment type="cofactor">
    <cofactor evidence="1 7">
        <name>Zn(2+)</name>
        <dbReference type="ChEBI" id="CHEBI:29105"/>
    </cofactor>
</comment>
<comment type="similarity">
    <text evidence="2 7">Belongs to the zinc-containing alcohol dehydrogenase family.</text>
</comment>